<proteinExistence type="predicted"/>
<protein>
    <submittedName>
        <fullName evidence="1">Uncharacterized protein</fullName>
    </submittedName>
</protein>
<reference evidence="1 2" key="1">
    <citation type="submission" date="2018-12" db="EMBL/GenBank/DDBJ databases">
        <authorList>
            <person name="Fluit A.C."/>
        </authorList>
    </citation>
    <scope>NUCLEOTIDE SEQUENCE [LARGE SCALE GENOMIC DNA]</scope>
    <source>
        <strain evidence="1 2">16-549009</strain>
    </source>
</reference>
<dbReference type="EMBL" id="RWKG01000036">
    <property type="protein sequence ID" value="TDN41080.1"/>
    <property type="molecule type" value="Genomic_DNA"/>
</dbReference>
<sequence length="47" mass="5721">MQCFTYDFNRLYKRREKITALSKDYRLTQHSTGIFDENLLSLSQKIF</sequence>
<name>A0AAQ1YKT0_HAEHA</name>
<dbReference type="AlphaFoldDB" id="A0AAQ1YKT0"/>
<evidence type="ECO:0000313" key="2">
    <source>
        <dbReference type="Proteomes" id="UP000294998"/>
    </source>
</evidence>
<gene>
    <name evidence="1" type="ORF">EGH31_1403</name>
</gene>
<organism evidence="1 2">
    <name type="scientific">Haemophilus haemolyticus</name>
    <dbReference type="NCBI Taxonomy" id="726"/>
    <lineage>
        <taxon>Bacteria</taxon>
        <taxon>Pseudomonadati</taxon>
        <taxon>Pseudomonadota</taxon>
        <taxon>Gammaproteobacteria</taxon>
        <taxon>Pasteurellales</taxon>
        <taxon>Pasteurellaceae</taxon>
        <taxon>Haemophilus</taxon>
    </lineage>
</organism>
<evidence type="ECO:0000313" key="1">
    <source>
        <dbReference type="EMBL" id="TDN41080.1"/>
    </source>
</evidence>
<accession>A0AAQ1YKT0</accession>
<comment type="caution">
    <text evidence="1">The sequence shown here is derived from an EMBL/GenBank/DDBJ whole genome shotgun (WGS) entry which is preliminary data.</text>
</comment>
<dbReference type="Proteomes" id="UP000294998">
    <property type="component" value="Unassembled WGS sequence"/>
</dbReference>